<dbReference type="VEuPathDB" id="FungiDB:P175DRAFT_0528264"/>
<proteinExistence type="predicted"/>
<accession>A0A2T5M893</accession>
<organism evidence="1 2">
    <name type="scientific">Aspergillus ochraceoroseus IBT 24754</name>
    <dbReference type="NCBI Taxonomy" id="1392256"/>
    <lineage>
        <taxon>Eukaryota</taxon>
        <taxon>Fungi</taxon>
        <taxon>Dikarya</taxon>
        <taxon>Ascomycota</taxon>
        <taxon>Pezizomycotina</taxon>
        <taxon>Eurotiomycetes</taxon>
        <taxon>Eurotiomycetidae</taxon>
        <taxon>Eurotiales</taxon>
        <taxon>Aspergillaceae</taxon>
        <taxon>Aspergillus</taxon>
        <taxon>Aspergillus subgen. Nidulantes</taxon>
    </lineage>
</organism>
<dbReference type="AlphaFoldDB" id="A0A2T5M893"/>
<evidence type="ECO:0000313" key="2">
    <source>
        <dbReference type="Proteomes" id="UP000244073"/>
    </source>
</evidence>
<gene>
    <name evidence="1" type="ORF">P175DRAFT_0528264</name>
</gene>
<dbReference type="Gene3D" id="1.10.510.10">
    <property type="entry name" value="Transferase(Phosphotransferase) domain 1"/>
    <property type="match status" value="1"/>
</dbReference>
<name>A0A2T5M893_9EURO</name>
<reference evidence="1 2" key="1">
    <citation type="journal article" date="2018" name="Proc. Natl. Acad. Sci. U.S.A.">
        <title>Linking secondary metabolites to gene clusters through genome sequencing of six diverse Aspergillus species.</title>
        <authorList>
            <person name="Kaerboelling I."/>
            <person name="Vesth T.C."/>
            <person name="Frisvad J.C."/>
            <person name="Nybo J.L."/>
            <person name="Theobald S."/>
            <person name="Kuo A."/>
            <person name="Bowyer P."/>
            <person name="Matsuda Y."/>
            <person name="Mondo S."/>
            <person name="Lyhne E.K."/>
            <person name="Kogle M.E."/>
            <person name="Clum A."/>
            <person name="Lipzen A."/>
            <person name="Salamov A."/>
            <person name="Ngan C.Y."/>
            <person name="Daum C."/>
            <person name="Chiniquy J."/>
            <person name="Barry K."/>
            <person name="LaButti K."/>
            <person name="Haridas S."/>
            <person name="Simmons B.A."/>
            <person name="Magnuson J.K."/>
            <person name="Mortensen U.H."/>
            <person name="Larsen T.O."/>
            <person name="Grigoriev I.V."/>
            <person name="Baker S.E."/>
            <person name="Andersen M.R."/>
        </authorList>
    </citation>
    <scope>NUCLEOTIDE SEQUENCE [LARGE SCALE GENOMIC DNA]</scope>
    <source>
        <strain evidence="1 2">IBT 24754</strain>
    </source>
</reference>
<sequence>MSWDGGKTAHAIVLALRPIVKLIMVEIWNLFEPRHLFRARDPEGNLNDGCHLAEMQAVLGGAPPELLARSERSLQFWDENGKWKGAAPVPDCNLDYLGRSTYCAPLVRILIYSSKKEAGGLGIPASRLPADTVALWLLIGAKRRPKKADLELQQFVLHI</sequence>
<protein>
    <submittedName>
        <fullName evidence="1">Uncharacterized protein</fullName>
    </submittedName>
</protein>
<dbReference type="RefSeq" id="XP_040756146.1">
    <property type="nucleotide sequence ID" value="XM_040899593.1"/>
</dbReference>
<dbReference type="EMBL" id="MSFN02000001">
    <property type="protein sequence ID" value="PTU24754.1"/>
    <property type="molecule type" value="Genomic_DNA"/>
</dbReference>
<dbReference type="Proteomes" id="UP000244073">
    <property type="component" value="Unassembled WGS sequence"/>
</dbReference>
<dbReference type="OrthoDB" id="5979581at2759"/>
<evidence type="ECO:0000313" key="1">
    <source>
        <dbReference type="EMBL" id="PTU24754.1"/>
    </source>
</evidence>
<comment type="caution">
    <text evidence="1">The sequence shown here is derived from an EMBL/GenBank/DDBJ whole genome shotgun (WGS) entry which is preliminary data.</text>
</comment>
<dbReference type="GeneID" id="63816475"/>